<reference evidence="3" key="1">
    <citation type="journal article" date="2019" name="Int. J. Syst. Evol. Microbiol.">
        <title>The Global Catalogue of Microorganisms (GCM) 10K type strain sequencing project: providing services to taxonomists for standard genome sequencing and annotation.</title>
        <authorList>
            <consortium name="The Broad Institute Genomics Platform"/>
            <consortium name="The Broad Institute Genome Sequencing Center for Infectious Disease"/>
            <person name="Wu L."/>
            <person name="Ma J."/>
        </authorList>
    </citation>
    <scope>NUCLEOTIDE SEQUENCE [LARGE SCALE GENOMIC DNA]</scope>
    <source>
        <strain evidence="3">NBRC 105857</strain>
    </source>
</reference>
<keyword evidence="1" id="KW-1133">Transmembrane helix</keyword>
<evidence type="ECO:0000313" key="3">
    <source>
        <dbReference type="Proteomes" id="UP001156664"/>
    </source>
</evidence>
<comment type="caution">
    <text evidence="2">The sequence shown here is derived from an EMBL/GenBank/DDBJ whole genome shotgun (WGS) entry which is preliminary data.</text>
</comment>
<name>A0ABQ5YRW0_9BURK</name>
<feature type="transmembrane region" description="Helical" evidence="1">
    <location>
        <begin position="12"/>
        <end position="33"/>
    </location>
</feature>
<evidence type="ECO:0000256" key="1">
    <source>
        <dbReference type="SAM" id="Phobius"/>
    </source>
</evidence>
<keyword evidence="3" id="KW-1185">Reference proteome</keyword>
<dbReference type="Proteomes" id="UP001156664">
    <property type="component" value="Unassembled WGS sequence"/>
</dbReference>
<accession>A0ABQ5YRW0</accession>
<sequence>MNLEQIVIRARRLNWALEFLALCSVGWLSAMLYGQETEAIDANLTQQTSQALTRAASPASLVSAELAVKPLLLNSPDEPALWKGLQDWLHTEAPNQGRCVVRPTADPTSNWTLLCTGLKGKSGSNTLEKAPEWQALKVMSAITHASPKPDHANAKPKITPHAEGWFITDEGNTLHFDPLQNTWISKPAR</sequence>
<organism evidence="2 3">
    <name type="scientific">Limnobacter litoralis</name>
    <dbReference type="NCBI Taxonomy" id="481366"/>
    <lineage>
        <taxon>Bacteria</taxon>
        <taxon>Pseudomonadati</taxon>
        <taxon>Pseudomonadota</taxon>
        <taxon>Betaproteobacteria</taxon>
        <taxon>Burkholderiales</taxon>
        <taxon>Burkholderiaceae</taxon>
        <taxon>Limnobacter</taxon>
    </lineage>
</organism>
<dbReference type="RefSeq" id="WP_284282139.1">
    <property type="nucleotide sequence ID" value="NZ_BSOJ01000030.1"/>
</dbReference>
<keyword evidence="1" id="KW-0812">Transmembrane</keyword>
<proteinExistence type="predicted"/>
<dbReference type="EMBL" id="BSOJ01000030">
    <property type="protein sequence ID" value="GLR27380.1"/>
    <property type="molecule type" value="Genomic_DNA"/>
</dbReference>
<gene>
    <name evidence="2" type="ORF">GCM10007875_24710</name>
</gene>
<evidence type="ECO:0000313" key="2">
    <source>
        <dbReference type="EMBL" id="GLR27380.1"/>
    </source>
</evidence>
<protein>
    <submittedName>
        <fullName evidence="2">Uncharacterized protein</fullName>
    </submittedName>
</protein>
<keyword evidence="1" id="KW-0472">Membrane</keyword>